<dbReference type="Proteomes" id="UP000645555">
    <property type="component" value="Unassembled WGS sequence"/>
</dbReference>
<keyword evidence="2" id="KW-1185">Reference proteome</keyword>
<gene>
    <name evidence="1" type="ORF">GCM10010515_52620</name>
</gene>
<accession>A0A918NL93</accession>
<dbReference type="AlphaFoldDB" id="A0A918NL93"/>
<organism evidence="1 2">
    <name type="scientific">Streptomyces fructofermentans</name>
    <dbReference type="NCBI Taxonomy" id="152141"/>
    <lineage>
        <taxon>Bacteria</taxon>
        <taxon>Bacillati</taxon>
        <taxon>Actinomycetota</taxon>
        <taxon>Actinomycetes</taxon>
        <taxon>Kitasatosporales</taxon>
        <taxon>Streptomycetaceae</taxon>
        <taxon>Streptomyces</taxon>
    </lineage>
</organism>
<evidence type="ECO:0000313" key="1">
    <source>
        <dbReference type="EMBL" id="GGX78200.1"/>
    </source>
</evidence>
<comment type="caution">
    <text evidence="1">The sequence shown here is derived from an EMBL/GenBank/DDBJ whole genome shotgun (WGS) entry which is preliminary data.</text>
</comment>
<sequence length="93" mass="9684">MPSCVPGEIPVCIVISVADDLPKIAIWDPDEVSILVARGAAVGEFLREVEAILTIDLGAPAASDDRFVCFCGTRVELPGELASLVAVTACESV</sequence>
<reference evidence="1" key="2">
    <citation type="submission" date="2020-09" db="EMBL/GenBank/DDBJ databases">
        <authorList>
            <person name="Sun Q."/>
            <person name="Ohkuma M."/>
        </authorList>
    </citation>
    <scope>NUCLEOTIDE SEQUENCE</scope>
    <source>
        <strain evidence="1">JCM 4956</strain>
    </source>
</reference>
<evidence type="ECO:0000313" key="2">
    <source>
        <dbReference type="Proteomes" id="UP000645555"/>
    </source>
</evidence>
<protein>
    <submittedName>
        <fullName evidence="1">Uncharacterized protein</fullName>
    </submittedName>
</protein>
<name>A0A918NL93_9ACTN</name>
<dbReference type="EMBL" id="BMWD01000020">
    <property type="protein sequence ID" value="GGX78200.1"/>
    <property type="molecule type" value="Genomic_DNA"/>
</dbReference>
<proteinExistence type="predicted"/>
<reference evidence="1" key="1">
    <citation type="journal article" date="2014" name="Int. J. Syst. Evol. Microbiol.">
        <title>Complete genome sequence of Corynebacterium casei LMG S-19264T (=DSM 44701T), isolated from a smear-ripened cheese.</title>
        <authorList>
            <consortium name="US DOE Joint Genome Institute (JGI-PGF)"/>
            <person name="Walter F."/>
            <person name="Albersmeier A."/>
            <person name="Kalinowski J."/>
            <person name="Ruckert C."/>
        </authorList>
    </citation>
    <scope>NUCLEOTIDE SEQUENCE</scope>
    <source>
        <strain evidence="1">JCM 4956</strain>
    </source>
</reference>